<protein>
    <submittedName>
        <fullName evidence="4">Transcriptional regulator, tetR family</fullName>
    </submittedName>
</protein>
<dbReference type="AlphaFoldDB" id="I4YRI1"/>
<keyword evidence="5" id="KW-1185">Reference proteome</keyword>
<dbReference type="STRING" id="864069.MicloDRAFT_00031220"/>
<dbReference type="InterPro" id="IPR001647">
    <property type="entry name" value="HTH_TetR"/>
</dbReference>
<name>I4YRI1_9HYPH</name>
<dbReference type="Proteomes" id="UP000003947">
    <property type="component" value="Unassembled WGS sequence"/>
</dbReference>
<feature type="domain" description="HTH tetR-type" evidence="3">
    <location>
        <begin position="1"/>
        <end position="37"/>
    </location>
</feature>
<dbReference type="HOGENOM" id="CLU_069356_46_2_5"/>
<gene>
    <name evidence="4" type="ORF">MicloDRAFT_00031220</name>
</gene>
<evidence type="ECO:0000259" key="3">
    <source>
        <dbReference type="PROSITE" id="PS50977"/>
    </source>
</evidence>
<dbReference type="PROSITE" id="PS50977">
    <property type="entry name" value="HTH_TETR_2"/>
    <property type="match status" value="1"/>
</dbReference>
<proteinExistence type="predicted"/>
<dbReference type="InterPro" id="IPR009057">
    <property type="entry name" value="Homeodomain-like_sf"/>
</dbReference>
<reference evidence="4 5" key="1">
    <citation type="submission" date="2012-02" db="EMBL/GenBank/DDBJ databases">
        <title>Improved High-Quality Draft sequence of Microvirga sp. WSM3557.</title>
        <authorList>
            <consortium name="US DOE Joint Genome Institute"/>
            <person name="Lucas S."/>
            <person name="Han J."/>
            <person name="Lapidus A."/>
            <person name="Cheng J.-F."/>
            <person name="Goodwin L."/>
            <person name="Pitluck S."/>
            <person name="Peters L."/>
            <person name="Zhang X."/>
            <person name="Detter J.C."/>
            <person name="Han C."/>
            <person name="Tapia R."/>
            <person name="Land M."/>
            <person name="Hauser L."/>
            <person name="Kyrpides N."/>
            <person name="Ivanova N."/>
            <person name="Pagani I."/>
            <person name="Brau L."/>
            <person name="Yates R."/>
            <person name="O'Hara G."/>
            <person name="Rui T."/>
            <person name="Howieson J."/>
            <person name="Reeve W."/>
            <person name="Woyke T."/>
        </authorList>
    </citation>
    <scope>NUCLEOTIDE SEQUENCE [LARGE SCALE GENOMIC DNA]</scope>
    <source>
        <strain evidence="4 5">WSM3557</strain>
    </source>
</reference>
<dbReference type="GO" id="GO:0003677">
    <property type="term" value="F:DNA binding"/>
    <property type="evidence" value="ECO:0007669"/>
    <property type="project" value="UniProtKB-UniRule"/>
</dbReference>
<sequence>MTEIATRAGASIGSLYQYYPTKELIAAEVHAEYLEELDQALAGLGTESLTPAAMSDALFDTLTAFLARYPAFPTLAARRDIETSRKLASRARLEESLEQSLASTRPRLPPAVMPGLAVMVLQQIKMVVALEASGREEDRHAIDHIRTMVRRYLVPD</sequence>
<evidence type="ECO:0000313" key="5">
    <source>
        <dbReference type="Proteomes" id="UP000003947"/>
    </source>
</evidence>
<dbReference type="eggNOG" id="COG1309">
    <property type="taxonomic scope" value="Bacteria"/>
</dbReference>
<accession>I4YRI1</accession>
<keyword evidence="1 2" id="KW-0238">DNA-binding</keyword>
<dbReference type="PATRIC" id="fig|864069.3.peg.3388"/>
<dbReference type="SUPFAM" id="SSF46689">
    <property type="entry name" value="Homeodomain-like"/>
    <property type="match status" value="1"/>
</dbReference>
<dbReference type="Gene3D" id="1.10.357.10">
    <property type="entry name" value="Tetracycline Repressor, domain 2"/>
    <property type="match status" value="1"/>
</dbReference>
<evidence type="ECO:0000256" key="1">
    <source>
        <dbReference type="ARBA" id="ARBA00023125"/>
    </source>
</evidence>
<evidence type="ECO:0000313" key="4">
    <source>
        <dbReference type="EMBL" id="EIM26573.1"/>
    </source>
</evidence>
<dbReference type="EMBL" id="JH660645">
    <property type="protein sequence ID" value="EIM26573.1"/>
    <property type="molecule type" value="Genomic_DNA"/>
</dbReference>
<organism evidence="4 5">
    <name type="scientific">Microvirga lotononidis</name>
    <dbReference type="NCBI Taxonomy" id="864069"/>
    <lineage>
        <taxon>Bacteria</taxon>
        <taxon>Pseudomonadati</taxon>
        <taxon>Pseudomonadota</taxon>
        <taxon>Alphaproteobacteria</taxon>
        <taxon>Hyphomicrobiales</taxon>
        <taxon>Methylobacteriaceae</taxon>
        <taxon>Microvirga</taxon>
    </lineage>
</organism>
<comment type="caution">
    <text evidence="2">Lacks conserved residue(s) required for the propagation of feature annotation.</text>
</comment>
<evidence type="ECO:0000256" key="2">
    <source>
        <dbReference type="PROSITE-ProRule" id="PRU00335"/>
    </source>
</evidence>